<keyword evidence="4 7" id="KW-0808">Transferase</keyword>
<name>A0A7S9LVP7_9RHOB</name>
<feature type="transmembrane region" description="Helical" evidence="6">
    <location>
        <begin position="506"/>
        <end position="526"/>
    </location>
</feature>
<evidence type="ECO:0000256" key="2">
    <source>
        <dbReference type="ARBA" id="ARBA00022475"/>
    </source>
</evidence>
<dbReference type="GO" id="GO:0005886">
    <property type="term" value="C:plasma membrane"/>
    <property type="evidence" value="ECO:0007669"/>
    <property type="project" value="UniProtKB-SubCell"/>
</dbReference>
<dbReference type="PANTHER" id="PTHR22913">
    <property type="entry name" value="HYALURONAN SYNTHASE"/>
    <property type="match status" value="1"/>
</dbReference>
<feature type="transmembrane region" description="Helical" evidence="6">
    <location>
        <begin position="37"/>
        <end position="56"/>
    </location>
</feature>
<evidence type="ECO:0000256" key="1">
    <source>
        <dbReference type="ARBA" id="ARBA00004236"/>
    </source>
</evidence>
<dbReference type="GO" id="GO:0085029">
    <property type="term" value="P:extracellular matrix assembly"/>
    <property type="evidence" value="ECO:0007669"/>
    <property type="project" value="TreeGrafter"/>
</dbReference>
<proteinExistence type="predicted"/>
<dbReference type="PANTHER" id="PTHR22913:SF12">
    <property type="entry name" value="MANNURONAN SYNTHASE"/>
    <property type="match status" value="1"/>
</dbReference>
<evidence type="ECO:0000256" key="3">
    <source>
        <dbReference type="ARBA" id="ARBA00022676"/>
    </source>
</evidence>
<keyword evidence="2" id="KW-1003">Cell membrane</keyword>
<dbReference type="GO" id="GO:0030213">
    <property type="term" value="P:hyaluronan biosynthetic process"/>
    <property type="evidence" value="ECO:0007669"/>
    <property type="project" value="TreeGrafter"/>
</dbReference>
<dbReference type="SUPFAM" id="SSF53448">
    <property type="entry name" value="Nucleotide-diphospho-sugar transferases"/>
    <property type="match status" value="1"/>
</dbReference>
<accession>A0A7S9LVP7</accession>
<evidence type="ECO:0000313" key="7">
    <source>
        <dbReference type="EMBL" id="QPH56129.1"/>
    </source>
</evidence>
<keyword evidence="8" id="KW-1185">Reference proteome</keyword>
<evidence type="ECO:0000256" key="4">
    <source>
        <dbReference type="ARBA" id="ARBA00022679"/>
    </source>
</evidence>
<protein>
    <submittedName>
        <fullName evidence="7">Glycosyltransferase</fullName>
    </submittedName>
</protein>
<dbReference type="Proteomes" id="UP000594800">
    <property type="component" value="Chromosome"/>
</dbReference>
<reference evidence="7 8" key="1">
    <citation type="submission" date="2020-11" db="EMBL/GenBank/DDBJ databases">
        <title>Description of Pontivivens ytuae sp. nov. isolated from deep sea sediment of Mariana Trench.</title>
        <authorList>
            <person name="Wang Z."/>
            <person name="Sun Q.-L."/>
            <person name="Xu X.-D."/>
            <person name="Tang Y.-Z."/>
            <person name="Zhang J."/>
        </authorList>
    </citation>
    <scope>NUCLEOTIDE SEQUENCE [LARGE SCALE GENOMIC DNA]</scope>
    <source>
        <strain evidence="7 8">MT2928</strain>
    </source>
</reference>
<evidence type="ECO:0000256" key="5">
    <source>
        <dbReference type="ARBA" id="ARBA00023136"/>
    </source>
</evidence>
<keyword evidence="6" id="KW-0812">Transmembrane</keyword>
<comment type="subcellular location">
    <subcellularLocation>
        <location evidence="1">Cell membrane</location>
    </subcellularLocation>
</comment>
<keyword evidence="3" id="KW-0328">Glycosyltransferase</keyword>
<evidence type="ECO:0000313" key="8">
    <source>
        <dbReference type="Proteomes" id="UP000594800"/>
    </source>
</evidence>
<dbReference type="KEGG" id="poz:I0K15_05940"/>
<dbReference type="Pfam" id="PF13641">
    <property type="entry name" value="Glyco_tranf_2_3"/>
    <property type="match status" value="1"/>
</dbReference>
<dbReference type="GO" id="GO:0050501">
    <property type="term" value="F:hyaluronan synthase activity"/>
    <property type="evidence" value="ECO:0007669"/>
    <property type="project" value="TreeGrafter"/>
</dbReference>
<dbReference type="InterPro" id="IPR029044">
    <property type="entry name" value="Nucleotide-diphossugar_trans"/>
</dbReference>
<keyword evidence="6" id="KW-1133">Transmembrane helix</keyword>
<evidence type="ECO:0000256" key="6">
    <source>
        <dbReference type="SAM" id="Phobius"/>
    </source>
</evidence>
<gene>
    <name evidence="7" type="ORF">I0K15_05940</name>
</gene>
<dbReference type="Gene3D" id="3.90.550.10">
    <property type="entry name" value="Spore Coat Polysaccharide Biosynthesis Protein SpsA, Chain A"/>
    <property type="match status" value="1"/>
</dbReference>
<keyword evidence="5 6" id="KW-0472">Membrane</keyword>
<feature type="transmembrane region" description="Helical" evidence="6">
    <location>
        <begin position="454"/>
        <end position="472"/>
    </location>
</feature>
<sequence length="529" mass="60365">MSAPETEYAFDKDLTVRLRELTRPAPTGLAKWRPSQLLGLAAIATIIGWLLVHTVNRFVDPALMRVTVTLGALGFWRFGWWFTHAVRAEHFARAIWPQKRAAASALWARGWRPRRLHIQMTTYFEEPAITKRVIGSILSQIRRERIPTTLYIGTGSAYDELIIRQFVETYAQDIPDDLAELVFIRQNQPGKRMAIGLILRAINRASVHPDDLVIFMDGDALYGGDVLEKTLSMFGADPELQALTTNEEVICYGPKWIANWLDMRFAQRRLAMQSHAVAGRVLTLTGRMSVFRAKHMTSERFIRTIEADHLDHWLWGRFRFLSGDDKSTWYHLLSRGAKMTYVPDATVYTIEVIKENGLERMIQNFRRWSGNMLRNGSRAIALGPRAMPFFIWWCLVDQRIAMWTMLVSPVMAVLAAFTTPEYLWSCLIWVIASRVLLCLFLYRYSRKVDLSWPFILYLNQVINASVKVYMIFHLSKQKWSNRGNQSAGGGAGLVARIQNATAKAQLYTAVAGFVLALATYAGIVQLPSL</sequence>
<dbReference type="RefSeq" id="WP_196105386.1">
    <property type="nucleotide sequence ID" value="NZ_CP064942.1"/>
</dbReference>
<dbReference type="EMBL" id="CP064942">
    <property type="protein sequence ID" value="QPH56129.1"/>
    <property type="molecule type" value="Genomic_DNA"/>
</dbReference>
<dbReference type="AlphaFoldDB" id="A0A7S9LVP7"/>
<organism evidence="7 8">
    <name type="scientific">Pontivivens ytuae</name>
    <dbReference type="NCBI Taxonomy" id="2789856"/>
    <lineage>
        <taxon>Bacteria</taxon>
        <taxon>Pseudomonadati</taxon>
        <taxon>Pseudomonadota</taxon>
        <taxon>Alphaproteobacteria</taxon>
        <taxon>Rhodobacterales</taxon>
        <taxon>Paracoccaceae</taxon>
        <taxon>Pontivivens</taxon>
    </lineage>
</organism>